<reference evidence="2" key="1">
    <citation type="journal article" date="2015" name="Nature">
        <title>Complex archaea that bridge the gap between prokaryotes and eukaryotes.</title>
        <authorList>
            <person name="Spang A."/>
            <person name="Saw J.H."/>
            <person name="Jorgensen S.L."/>
            <person name="Zaremba-Niedzwiedzka K."/>
            <person name="Martijn J."/>
            <person name="Lind A.E."/>
            <person name="van Eijk R."/>
            <person name="Schleper C."/>
            <person name="Guy L."/>
            <person name="Ettema T.J."/>
        </authorList>
    </citation>
    <scope>NUCLEOTIDE SEQUENCE</scope>
</reference>
<feature type="transmembrane region" description="Helical" evidence="1">
    <location>
        <begin position="138"/>
        <end position="159"/>
    </location>
</feature>
<feature type="transmembrane region" description="Helical" evidence="1">
    <location>
        <begin position="309"/>
        <end position="329"/>
    </location>
</feature>
<protein>
    <submittedName>
        <fullName evidence="2">Uncharacterized protein</fullName>
    </submittedName>
</protein>
<dbReference type="AlphaFoldDB" id="A0A0F9CT73"/>
<keyword evidence="1" id="KW-1133">Transmembrane helix</keyword>
<feature type="transmembrane region" description="Helical" evidence="1">
    <location>
        <begin position="209"/>
        <end position="228"/>
    </location>
</feature>
<feature type="transmembrane region" description="Helical" evidence="1">
    <location>
        <begin position="248"/>
        <end position="269"/>
    </location>
</feature>
<feature type="transmembrane region" description="Helical" evidence="1">
    <location>
        <begin position="281"/>
        <end position="303"/>
    </location>
</feature>
<keyword evidence="1" id="KW-0472">Membrane</keyword>
<dbReference type="EMBL" id="LAZR01045063">
    <property type="protein sequence ID" value="KKK99766.1"/>
    <property type="molecule type" value="Genomic_DNA"/>
</dbReference>
<sequence>MKRIILLLVLIAVLLVVFPRVIQPWYEDRDFLFYSMPLHSDEWQHYSISQSLNDNVFDATMVSYEGNPDFVDTSPLFHWIIFLFQKIGLTPSLFFILPLLQIIAFASIFFLLIKELLGRNIATISTILALFIRSDAHLLGLLFFKPFTFGLVLLFLGIFLVHKRGLSWEYFITLAALIFIYPPYILLSLIYMVAYTLFIKKTGIRSKRIIGVIGVSGIISIAFGLYLAGGSAIDLLNKVIYPLNWTSAIQIDLLSYLGIALIVFGIIGLAKTFNKRELFPLHFVFLFFLFDFVALFATGYSFGFHYLRIIYIGAILFAVYAGVGIDAVARRVFKNKMAFQKIGAGVLVLSVVLPTILFYINFNDQHYPKIYITPKHVS</sequence>
<evidence type="ECO:0000256" key="1">
    <source>
        <dbReference type="SAM" id="Phobius"/>
    </source>
</evidence>
<feature type="non-terminal residue" evidence="2">
    <location>
        <position position="378"/>
    </location>
</feature>
<keyword evidence="1" id="KW-0812">Transmembrane</keyword>
<evidence type="ECO:0000313" key="2">
    <source>
        <dbReference type="EMBL" id="KKK99766.1"/>
    </source>
</evidence>
<proteinExistence type="predicted"/>
<name>A0A0F9CT73_9ZZZZ</name>
<feature type="transmembrane region" description="Helical" evidence="1">
    <location>
        <begin position="93"/>
        <end position="117"/>
    </location>
</feature>
<accession>A0A0F9CT73</accession>
<gene>
    <name evidence="2" type="ORF">LCGC14_2629440</name>
</gene>
<comment type="caution">
    <text evidence="2">The sequence shown here is derived from an EMBL/GenBank/DDBJ whole genome shotgun (WGS) entry which is preliminary data.</text>
</comment>
<feature type="transmembrane region" description="Helical" evidence="1">
    <location>
        <begin position="341"/>
        <end position="360"/>
    </location>
</feature>
<feature type="transmembrane region" description="Helical" evidence="1">
    <location>
        <begin position="171"/>
        <end position="197"/>
    </location>
</feature>
<organism evidence="2">
    <name type="scientific">marine sediment metagenome</name>
    <dbReference type="NCBI Taxonomy" id="412755"/>
    <lineage>
        <taxon>unclassified sequences</taxon>
        <taxon>metagenomes</taxon>
        <taxon>ecological metagenomes</taxon>
    </lineage>
</organism>